<gene>
    <name evidence="3" type="ORF">CC1G_09058</name>
</gene>
<proteinExistence type="predicted"/>
<protein>
    <submittedName>
        <fullName evidence="3">Uncharacterized protein</fullName>
    </submittedName>
</protein>
<accession>A8P2Z2</accession>
<feature type="region of interest" description="Disordered" evidence="1">
    <location>
        <begin position="161"/>
        <end position="190"/>
    </location>
</feature>
<evidence type="ECO:0000256" key="1">
    <source>
        <dbReference type="SAM" id="MobiDB-lite"/>
    </source>
</evidence>
<keyword evidence="2" id="KW-0472">Membrane</keyword>
<dbReference type="VEuPathDB" id="FungiDB:CC1G_09058"/>
<name>A8P2Z2_COPC7</name>
<dbReference type="KEGG" id="cci:CC1G_09058"/>
<feature type="transmembrane region" description="Helical" evidence="2">
    <location>
        <begin position="66"/>
        <end position="88"/>
    </location>
</feature>
<organism evidence="3 4">
    <name type="scientific">Coprinopsis cinerea (strain Okayama-7 / 130 / ATCC MYA-4618 / FGSC 9003)</name>
    <name type="common">Inky cap fungus</name>
    <name type="synonym">Hormographiella aspergillata</name>
    <dbReference type="NCBI Taxonomy" id="240176"/>
    <lineage>
        <taxon>Eukaryota</taxon>
        <taxon>Fungi</taxon>
        <taxon>Dikarya</taxon>
        <taxon>Basidiomycota</taxon>
        <taxon>Agaricomycotina</taxon>
        <taxon>Agaricomycetes</taxon>
        <taxon>Agaricomycetidae</taxon>
        <taxon>Agaricales</taxon>
        <taxon>Agaricineae</taxon>
        <taxon>Psathyrellaceae</taxon>
        <taxon>Coprinopsis</taxon>
    </lineage>
</organism>
<evidence type="ECO:0000313" key="3">
    <source>
        <dbReference type="EMBL" id="EAU83364.2"/>
    </source>
</evidence>
<dbReference type="OrthoDB" id="3267855at2759"/>
<dbReference type="AlphaFoldDB" id="A8P2Z2"/>
<keyword evidence="4" id="KW-1185">Reference proteome</keyword>
<dbReference type="InParanoid" id="A8P2Z2"/>
<dbReference type="RefSeq" id="XP_001838430.2">
    <property type="nucleotide sequence ID" value="XM_001838378.2"/>
</dbReference>
<feature type="transmembrane region" description="Helical" evidence="2">
    <location>
        <begin position="34"/>
        <end position="54"/>
    </location>
</feature>
<keyword evidence="2" id="KW-0812">Transmembrane</keyword>
<dbReference type="Proteomes" id="UP000001861">
    <property type="component" value="Unassembled WGS sequence"/>
</dbReference>
<evidence type="ECO:0000256" key="2">
    <source>
        <dbReference type="SAM" id="Phobius"/>
    </source>
</evidence>
<dbReference type="GeneID" id="6015015"/>
<dbReference type="HOGENOM" id="CLU_120575_0_0_1"/>
<reference evidence="3 4" key="1">
    <citation type="journal article" date="2010" name="Proc. Natl. Acad. Sci. U.S.A.">
        <title>Insights into evolution of multicellular fungi from the assembled chromosomes of the mushroom Coprinopsis cinerea (Coprinus cinereus).</title>
        <authorList>
            <person name="Stajich J.E."/>
            <person name="Wilke S.K."/>
            <person name="Ahren D."/>
            <person name="Au C.H."/>
            <person name="Birren B.W."/>
            <person name="Borodovsky M."/>
            <person name="Burns C."/>
            <person name="Canback B."/>
            <person name="Casselton L.A."/>
            <person name="Cheng C.K."/>
            <person name="Deng J."/>
            <person name="Dietrich F.S."/>
            <person name="Fargo D.C."/>
            <person name="Farman M.L."/>
            <person name="Gathman A.C."/>
            <person name="Goldberg J."/>
            <person name="Guigo R."/>
            <person name="Hoegger P.J."/>
            <person name="Hooker J.B."/>
            <person name="Huggins A."/>
            <person name="James T.Y."/>
            <person name="Kamada T."/>
            <person name="Kilaru S."/>
            <person name="Kodira C."/>
            <person name="Kues U."/>
            <person name="Kupfer D."/>
            <person name="Kwan H.S."/>
            <person name="Lomsadze A."/>
            <person name="Li W."/>
            <person name="Lilly W.W."/>
            <person name="Ma L.J."/>
            <person name="Mackey A.J."/>
            <person name="Manning G."/>
            <person name="Martin F."/>
            <person name="Muraguchi H."/>
            <person name="Natvig D.O."/>
            <person name="Palmerini H."/>
            <person name="Ramesh M.A."/>
            <person name="Rehmeyer C.J."/>
            <person name="Roe B.A."/>
            <person name="Shenoy N."/>
            <person name="Stanke M."/>
            <person name="Ter-Hovhannisyan V."/>
            <person name="Tunlid A."/>
            <person name="Velagapudi R."/>
            <person name="Vision T.J."/>
            <person name="Zeng Q."/>
            <person name="Zolan M.E."/>
            <person name="Pukkila P.J."/>
        </authorList>
    </citation>
    <scope>NUCLEOTIDE SEQUENCE [LARGE SCALE GENOMIC DNA]</scope>
    <source>
        <strain evidence="4">Okayama-7 / 130 / ATCC MYA-4618 / FGSC 9003</strain>
    </source>
</reference>
<evidence type="ECO:0000313" key="4">
    <source>
        <dbReference type="Proteomes" id="UP000001861"/>
    </source>
</evidence>
<dbReference type="EMBL" id="AACS02000004">
    <property type="protein sequence ID" value="EAU83364.2"/>
    <property type="molecule type" value="Genomic_DNA"/>
</dbReference>
<comment type="caution">
    <text evidence="3">The sequence shown here is derived from an EMBL/GenBank/DDBJ whole genome shotgun (WGS) entry which is preliminary data.</text>
</comment>
<sequence length="215" mass="24295">MVTFDVLAFLLASLRAWRTIRHDAKFWSNPRASINYAIFSQGLIYILPVFLLSVTTLSLNWKLPVLFVRTFNALKLPLAGLLTARFLIKLRIWEDHRRQHETRSLEVDTYNASTFEDGMSASLPVWNVPGQATHSSQGSVLDELGADIGPGPDEIADIALRERDRHDEPEEVPTPTKSPHTPDEEMGEVSKRRLSIWKGKQRAVPNDREVAVVAQ</sequence>
<keyword evidence="2" id="KW-1133">Transmembrane helix</keyword>
<feature type="compositionally biased region" description="Basic and acidic residues" evidence="1">
    <location>
        <begin position="180"/>
        <end position="190"/>
    </location>
</feature>